<sequence length="292" mass="31712">MSPWDIWSLVSKLLVLVGASTVSGGTFSLYLSRDFGDDISGRLCRYIILGAMLGAVATMVTFLTQLGAINQNGLRGMFDLQMAEIIGQSPLGYATGTRLAGFTIAIAAMLLWQYRERSRLYFLYVVLGLGALASLFFSFIMMGHIAELGILPRLSIVIHVAAVLLWIGSLYPLWLLCNADVSSAKLKTVMEKFGRVAIYFVALLLTAGVYLLTQLLSSIDQLFSTPYGQAMLIKLLAVVALLTLGALNKFFLVSRLDVDTGRQSLARSIGLEMVMALGILVMTVHLTTNVGP</sequence>
<dbReference type="PANTHER" id="PTHR34820:SF4">
    <property type="entry name" value="INNER MEMBRANE PROTEIN YEBZ"/>
    <property type="match status" value="1"/>
</dbReference>
<feature type="transmembrane region" description="Helical" evidence="6">
    <location>
        <begin position="196"/>
        <end position="219"/>
    </location>
</feature>
<evidence type="ECO:0000256" key="1">
    <source>
        <dbReference type="ARBA" id="ARBA00004651"/>
    </source>
</evidence>
<feature type="transmembrane region" description="Helical" evidence="6">
    <location>
        <begin position="121"/>
        <end position="142"/>
    </location>
</feature>
<accession>A0A0F9Z5S7</accession>
<gene>
    <name evidence="8" type="ORF">LCGC14_0006700</name>
</gene>
<evidence type="ECO:0000256" key="2">
    <source>
        <dbReference type="ARBA" id="ARBA00022475"/>
    </source>
</evidence>
<dbReference type="GO" id="GO:0005886">
    <property type="term" value="C:plasma membrane"/>
    <property type="evidence" value="ECO:0007669"/>
    <property type="project" value="UniProtKB-SubCell"/>
</dbReference>
<feature type="transmembrane region" description="Helical" evidence="6">
    <location>
        <begin position="90"/>
        <end position="112"/>
    </location>
</feature>
<comment type="subcellular location">
    <subcellularLocation>
        <location evidence="1">Cell membrane</location>
        <topology evidence="1">Multi-pass membrane protein</topology>
    </subcellularLocation>
</comment>
<dbReference type="AlphaFoldDB" id="A0A0F9Z5S7"/>
<dbReference type="Pfam" id="PF05425">
    <property type="entry name" value="CopD"/>
    <property type="match status" value="1"/>
</dbReference>
<evidence type="ECO:0000256" key="5">
    <source>
        <dbReference type="ARBA" id="ARBA00023136"/>
    </source>
</evidence>
<evidence type="ECO:0000259" key="7">
    <source>
        <dbReference type="Pfam" id="PF05425"/>
    </source>
</evidence>
<keyword evidence="2" id="KW-1003">Cell membrane</keyword>
<reference evidence="8" key="1">
    <citation type="journal article" date="2015" name="Nature">
        <title>Complex archaea that bridge the gap between prokaryotes and eukaryotes.</title>
        <authorList>
            <person name="Spang A."/>
            <person name="Saw J.H."/>
            <person name="Jorgensen S.L."/>
            <person name="Zaremba-Niedzwiedzka K."/>
            <person name="Martijn J."/>
            <person name="Lind A.E."/>
            <person name="van Eijk R."/>
            <person name="Schleper C."/>
            <person name="Guy L."/>
            <person name="Ettema T.J."/>
        </authorList>
    </citation>
    <scope>NUCLEOTIDE SEQUENCE</scope>
</reference>
<feature type="transmembrane region" description="Helical" evidence="6">
    <location>
        <begin position="154"/>
        <end position="176"/>
    </location>
</feature>
<evidence type="ECO:0000256" key="6">
    <source>
        <dbReference type="SAM" id="Phobius"/>
    </source>
</evidence>
<keyword evidence="3 6" id="KW-0812">Transmembrane</keyword>
<evidence type="ECO:0000256" key="4">
    <source>
        <dbReference type="ARBA" id="ARBA00022989"/>
    </source>
</evidence>
<organism evidence="8">
    <name type="scientific">marine sediment metagenome</name>
    <dbReference type="NCBI Taxonomy" id="412755"/>
    <lineage>
        <taxon>unclassified sequences</taxon>
        <taxon>metagenomes</taxon>
        <taxon>ecological metagenomes</taxon>
    </lineage>
</organism>
<feature type="transmembrane region" description="Helical" evidence="6">
    <location>
        <begin position="6"/>
        <end position="31"/>
    </location>
</feature>
<feature type="transmembrane region" description="Helical" evidence="6">
    <location>
        <begin position="265"/>
        <end position="286"/>
    </location>
</feature>
<feature type="transmembrane region" description="Helical" evidence="6">
    <location>
        <begin position="43"/>
        <end position="70"/>
    </location>
</feature>
<dbReference type="GO" id="GO:0006825">
    <property type="term" value="P:copper ion transport"/>
    <property type="evidence" value="ECO:0007669"/>
    <property type="project" value="InterPro"/>
</dbReference>
<keyword evidence="5 6" id="KW-0472">Membrane</keyword>
<dbReference type="PANTHER" id="PTHR34820">
    <property type="entry name" value="INNER MEMBRANE PROTEIN YEBZ"/>
    <property type="match status" value="1"/>
</dbReference>
<keyword evidence="4 6" id="KW-1133">Transmembrane helix</keyword>
<evidence type="ECO:0000313" key="8">
    <source>
        <dbReference type="EMBL" id="KKO12654.1"/>
    </source>
</evidence>
<dbReference type="InterPro" id="IPR032694">
    <property type="entry name" value="CopC/D"/>
</dbReference>
<name>A0A0F9Z5S7_9ZZZZ</name>
<evidence type="ECO:0000256" key="3">
    <source>
        <dbReference type="ARBA" id="ARBA00022692"/>
    </source>
</evidence>
<feature type="domain" description="Copper resistance protein D" evidence="7">
    <location>
        <begin position="189"/>
        <end position="284"/>
    </location>
</feature>
<protein>
    <recommendedName>
        <fullName evidence="7">Copper resistance protein D domain-containing protein</fullName>
    </recommendedName>
</protein>
<dbReference type="InterPro" id="IPR008457">
    <property type="entry name" value="Cu-R_CopD_dom"/>
</dbReference>
<dbReference type="EMBL" id="LAZR01000001">
    <property type="protein sequence ID" value="KKO12654.1"/>
    <property type="molecule type" value="Genomic_DNA"/>
</dbReference>
<comment type="caution">
    <text evidence="8">The sequence shown here is derived from an EMBL/GenBank/DDBJ whole genome shotgun (WGS) entry which is preliminary data.</text>
</comment>
<proteinExistence type="predicted"/>
<feature type="transmembrane region" description="Helical" evidence="6">
    <location>
        <begin position="231"/>
        <end position="253"/>
    </location>
</feature>